<protein>
    <submittedName>
        <fullName evidence="3">Uncharacterized protein</fullName>
    </submittedName>
</protein>
<dbReference type="Proteomes" id="UP000078397">
    <property type="component" value="Unassembled WGS sequence"/>
</dbReference>
<organism evidence="3 4">
    <name type="scientific">Pochonia chlamydosporia 170</name>
    <dbReference type="NCBI Taxonomy" id="1380566"/>
    <lineage>
        <taxon>Eukaryota</taxon>
        <taxon>Fungi</taxon>
        <taxon>Dikarya</taxon>
        <taxon>Ascomycota</taxon>
        <taxon>Pezizomycotina</taxon>
        <taxon>Sordariomycetes</taxon>
        <taxon>Hypocreomycetidae</taxon>
        <taxon>Hypocreales</taxon>
        <taxon>Clavicipitaceae</taxon>
        <taxon>Pochonia</taxon>
    </lineage>
</organism>
<accession>A0A179FMG2</accession>
<dbReference type="KEGG" id="pchm:VFPPC_16030"/>
<reference evidence="3 4" key="1">
    <citation type="journal article" date="2016" name="PLoS Pathog.">
        <title>Biosynthesis of antibiotic leucinostatins in bio-control fungus Purpureocillium lilacinum and their inhibition on phytophthora revealed by genome mining.</title>
        <authorList>
            <person name="Wang G."/>
            <person name="Liu Z."/>
            <person name="Lin R."/>
            <person name="Li E."/>
            <person name="Mao Z."/>
            <person name="Ling J."/>
            <person name="Yang Y."/>
            <person name="Yin W.B."/>
            <person name="Xie B."/>
        </authorList>
    </citation>
    <scope>NUCLEOTIDE SEQUENCE [LARGE SCALE GENOMIC DNA]</scope>
    <source>
        <strain evidence="3">170</strain>
    </source>
</reference>
<comment type="caution">
    <text evidence="3">The sequence shown here is derived from an EMBL/GenBank/DDBJ whole genome shotgun (WGS) entry which is preliminary data.</text>
</comment>
<dbReference type="AlphaFoldDB" id="A0A179FMG2"/>
<evidence type="ECO:0000256" key="2">
    <source>
        <dbReference type="SAM" id="SignalP"/>
    </source>
</evidence>
<keyword evidence="2" id="KW-0732">Signal</keyword>
<evidence type="ECO:0000313" key="4">
    <source>
        <dbReference type="Proteomes" id="UP000078397"/>
    </source>
</evidence>
<sequence>MSTSKMTIFTGLVALSTFAAGSVAESWSNTQSIKTLEPHNVGTATANGALLVSMNYCSIVINTQCQLSVMTSAPASPPPQSAASVLPVETTLDPIKSVPIPTRFSAPTSAVAPSTEATMPTETGSSTYETGEITEPVATATETSPTGAPAMTTTALTAAAAGIKAFPGAAWGAAILAVAVLL</sequence>
<evidence type="ECO:0000256" key="1">
    <source>
        <dbReference type="SAM" id="MobiDB-lite"/>
    </source>
</evidence>
<feature type="compositionally biased region" description="Polar residues" evidence="1">
    <location>
        <begin position="106"/>
        <end position="120"/>
    </location>
</feature>
<keyword evidence="4" id="KW-1185">Reference proteome</keyword>
<feature type="chain" id="PRO_5008101867" evidence="2">
    <location>
        <begin position="25"/>
        <end position="182"/>
    </location>
</feature>
<feature type="compositionally biased region" description="Low complexity" evidence="1">
    <location>
        <begin position="121"/>
        <end position="133"/>
    </location>
</feature>
<dbReference type="RefSeq" id="XP_018143527.1">
    <property type="nucleotide sequence ID" value="XM_018293783.1"/>
</dbReference>
<evidence type="ECO:0000313" key="3">
    <source>
        <dbReference type="EMBL" id="OAQ66440.1"/>
    </source>
</evidence>
<proteinExistence type="predicted"/>
<name>A0A179FMG2_METCM</name>
<gene>
    <name evidence="3" type="ORF">VFPPC_16030</name>
</gene>
<feature type="region of interest" description="Disordered" evidence="1">
    <location>
        <begin position="106"/>
        <end position="133"/>
    </location>
</feature>
<dbReference type="OrthoDB" id="5103851at2759"/>
<dbReference type="GeneID" id="28857777"/>
<feature type="signal peptide" evidence="2">
    <location>
        <begin position="1"/>
        <end position="24"/>
    </location>
</feature>
<dbReference type="EMBL" id="LSBJ02000004">
    <property type="protein sequence ID" value="OAQ66440.1"/>
    <property type="molecule type" value="Genomic_DNA"/>
</dbReference>